<dbReference type="GO" id="GO:0006355">
    <property type="term" value="P:regulation of DNA-templated transcription"/>
    <property type="evidence" value="ECO:0007669"/>
    <property type="project" value="InterPro"/>
</dbReference>
<name>A0A839T281_AZOMA</name>
<comment type="caution">
    <text evidence="1">The sequence shown here is derived from an EMBL/GenBank/DDBJ whole genome shotgun (WGS) entry which is preliminary data.</text>
</comment>
<protein>
    <recommendedName>
        <fullName evidence="3">CopG family transcriptional regulator</fullName>
    </recommendedName>
</protein>
<organism evidence="1 2">
    <name type="scientific">Azomonas macrocytogenes</name>
    <name type="common">Azotobacter macrocytogenes</name>
    <dbReference type="NCBI Taxonomy" id="69962"/>
    <lineage>
        <taxon>Bacteria</taxon>
        <taxon>Pseudomonadati</taxon>
        <taxon>Pseudomonadota</taxon>
        <taxon>Gammaproteobacteria</taxon>
        <taxon>Pseudomonadales</taxon>
        <taxon>Pseudomonadaceae</taxon>
        <taxon>Azomonas</taxon>
    </lineage>
</organism>
<evidence type="ECO:0000313" key="2">
    <source>
        <dbReference type="Proteomes" id="UP000549250"/>
    </source>
</evidence>
<sequence>MSQITLYLDDATQALVEQAAQANGMSKSRWVAEIIRKYAAQEWPKDCLELAGRFADFPLREDSPVTAPADVPRLGF</sequence>
<dbReference type="RefSeq" id="WP_183165732.1">
    <property type="nucleotide sequence ID" value="NZ_JACHXI010000004.1"/>
</dbReference>
<dbReference type="InterPro" id="IPR010985">
    <property type="entry name" value="Ribbon_hlx_hlx"/>
</dbReference>
<reference evidence="1 2" key="1">
    <citation type="submission" date="2020-08" db="EMBL/GenBank/DDBJ databases">
        <title>Genomic Encyclopedia of Type Strains, Phase III (KMG-III): the genomes of soil and plant-associated and newly described type strains.</title>
        <authorList>
            <person name="Whitman W."/>
        </authorList>
    </citation>
    <scope>NUCLEOTIDE SEQUENCE [LARGE SCALE GENOMIC DNA]</scope>
    <source>
        <strain evidence="1 2">CECT 4462</strain>
    </source>
</reference>
<keyword evidence="2" id="KW-1185">Reference proteome</keyword>
<dbReference type="CDD" id="cd21631">
    <property type="entry name" value="RHH_CopG_NikR-like"/>
    <property type="match status" value="1"/>
</dbReference>
<gene>
    <name evidence="1" type="ORF">FHR87_001138</name>
</gene>
<dbReference type="EMBL" id="JACHXI010000004">
    <property type="protein sequence ID" value="MBB3102750.1"/>
    <property type="molecule type" value="Genomic_DNA"/>
</dbReference>
<evidence type="ECO:0000313" key="1">
    <source>
        <dbReference type="EMBL" id="MBB3102750.1"/>
    </source>
</evidence>
<evidence type="ECO:0008006" key="3">
    <source>
        <dbReference type="Google" id="ProtNLM"/>
    </source>
</evidence>
<dbReference type="AlphaFoldDB" id="A0A839T281"/>
<accession>A0A839T281</accession>
<dbReference type="Proteomes" id="UP000549250">
    <property type="component" value="Unassembled WGS sequence"/>
</dbReference>
<dbReference type="SUPFAM" id="SSF47598">
    <property type="entry name" value="Ribbon-helix-helix"/>
    <property type="match status" value="1"/>
</dbReference>
<proteinExistence type="predicted"/>